<dbReference type="PANTHER" id="PTHR46401:SF2">
    <property type="entry name" value="GLYCOSYLTRANSFERASE WBBK-RELATED"/>
    <property type="match status" value="1"/>
</dbReference>
<keyword evidence="3" id="KW-1185">Reference proteome</keyword>
<dbReference type="PANTHER" id="PTHR46401">
    <property type="entry name" value="GLYCOSYLTRANSFERASE WBBK-RELATED"/>
    <property type="match status" value="1"/>
</dbReference>
<dbReference type="RefSeq" id="WP_107242145.1">
    <property type="nucleotide sequence ID" value="NZ_JAKJUA010000062.1"/>
</dbReference>
<protein>
    <submittedName>
        <fullName evidence="2">Glycosyltransferase family 1 protein</fullName>
    </submittedName>
</protein>
<dbReference type="GO" id="GO:0016757">
    <property type="term" value="F:glycosyltransferase activity"/>
    <property type="evidence" value="ECO:0007669"/>
    <property type="project" value="TreeGrafter"/>
</dbReference>
<proteinExistence type="predicted"/>
<evidence type="ECO:0000256" key="1">
    <source>
        <dbReference type="ARBA" id="ARBA00022679"/>
    </source>
</evidence>
<accession>A0A2T3JLR4</accession>
<evidence type="ECO:0000313" key="2">
    <source>
        <dbReference type="EMBL" id="PSU49966.1"/>
    </source>
</evidence>
<keyword evidence="1 2" id="KW-0808">Transferase</keyword>
<dbReference type="Pfam" id="PF13692">
    <property type="entry name" value="Glyco_trans_1_4"/>
    <property type="match status" value="1"/>
</dbReference>
<gene>
    <name evidence="2" type="ORF">C9J12_07570</name>
</gene>
<comment type="caution">
    <text evidence="2">The sequence shown here is derived from an EMBL/GenBank/DDBJ whole genome shotgun (WGS) entry which is preliminary data.</text>
</comment>
<dbReference type="Proteomes" id="UP000240987">
    <property type="component" value="Unassembled WGS sequence"/>
</dbReference>
<sequence>MEFLVFGEDWGRHPSSSQHLLSVLMHDHSVTWINSIGLRQPNFTMRDLKRINEKITTALTNYEPPAISIKPRKIINPLVWPLAKSANMLKINQFLLRRQIPPKKYHRIIWAALPTAVDYLEISESDLVIYYCGDDFSALAGVDHQYVVEAEQRLIQVSDIILTASPTLQQKFPQDKTWLLPHGVAINNFKQPTSKPTEICVDQPSIGFYGSINNWLDIKLLKCLAESRPHMNFYLVGRKDVDPFELKQLSNIHFLPACPHNQLPGYLQHWSIAILPFVDNPQIQACNPLKLREYLASGCPVISSNFPAATEYQPLVTIATTVNQWLEAIDKLSQLSELERQHYANRAQDKVKDESWENRAQEVLQLISSTLKQKKYSS</sequence>
<dbReference type="EMBL" id="PYMJ01000005">
    <property type="protein sequence ID" value="PSU49966.1"/>
    <property type="molecule type" value="Genomic_DNA"/>
</dbReference>
<evidence type="ECO:0000313" key="3">
    <source>
        <dbReference type="Proteomes" id="UP000240987"/>
    </source>
</evidence>
<dbReference type="OrthoDB" id="9769600at2"/>
<name>A0A2T3JLR4_9GAMM</name>
<dbReference type="AlphaFoldDB" id="A0A2T3JLR4"/>
<dbReference type="GO" id="GO:0009103">
    <property type="term" value="P:lipopolysaccharide biosynthetic process"/>
    <property type="evidence" value="ECO:0007669"/>
    <property type="project" value="TreeGrafter"/>
</dbReference>
<dbReference type="SUPFAM" id="SSF53756">
    <property type="entry name" value="UDP-Glycosyltransferase/glycogen phosphorylase"/>
    <property type="match status" value="1"/>
</dbReference>
<dbReference type="Gene3D" id="3.40.50.11010">
    <property type="match status" value="1"/>
</dbReference>
<reference evidence="2 3" key="1">
    <citation type="submission" date="2018-01" db="EMBL/GenBank/DDBJ databases">
        <title>Whole genome sequencing of Histamine producing bacteria.</title>
        <authorList>
            <person name="Butler K."/>
        </authorList>
    </citation>
    <scope>NUCLEOTIDE SEQUENCE [LARGE SCALE GENOMIC DNA]</scope>
    <source>
        <strain evidence="2 3">JCM 12947</strain>
    </source>
</reference>
<dbReference type="Gene3D" id="3.40.50.2000">
    <property type="entry name" value="Glycogen Phosphorylase B"/>
    <property type="match status" value="1"/>
</dbReference>
<organism evidence="2 3">
    <name type="scientific">Photobacterium frigidiphilum</name>
    <dbReference type="NCBI Taxonomy" id="264736"/>
    <lineage>
        <taxon>Bacteria</taxon>
        <taxon>Pseudomonadati</taxon>
        <taxon>Pseudomonadota</taxon>
        <taxon>Gammaproteobacteria</taxon>
        <taxon>Vibrionales</taxon>
        <taxon>Vibrionaceae</taxon>
        <taxon>Photobacterium</taxon>
    </lineage>
</organism>